<evidence type="ECO:0000256" key="7">
    <source>
        <dbReference type="ARBA" id="ARBA00022984"/>
    </source>
</evidence>
<evidence type="ECO:0000256" key="2">
    <source>
        <dbReference type="ARBA" id="ARBA00005992"/>
    </source>
</evidence>
<evidence type="ECO:0000256" key="3">
    <source>
        <dbReference type="ARBA" id="ARBA00022676"/>
    </source>
</evidence>
<dbReference type="PROSITE" id="PS52029">
    <property type="entry name" value="LD_TPASE"/>
    <property type="match status" value="1"/>
</dbReference>
<dbReference type="InterPro" id="IPR005490">
    <property type="entry name" value="LD_TPept_cat_dom"/>
</dbReference>
<keyword evidence="4" id="KW-0808">Transferase</keyword>
<reference evidence="12 13" key="1">
    <citation type="submission" date="2024-04" db="EMBL/GenBank/DDBJ databases">
        <authorList>
            <person name="Cremers G."/>
        </authorList>
    </citation>
    <scope>NUCLEOTIDE SEQUENCE [LARGE SCALE GENOMIC DNA]</scope>
    <source>
        <strain evidence="12">MeCH1-AG</strain>
    </source>
</reference>
<organism evidence="12 13">
    <name type="scientific">Candidatus Methylocalor cossyra</name>
    <dbReference type="NCBI Taxonomy" id="3108543"/>
    <lineage>
        <taxon>Bacteria</taxon>
        <taxon>Pseudomonadati</taxon>
        <taxon>Pseudomonadota</taxon>
        <taxon>Gammaproteobacteria</taxon>
        <taxon>Methylococcales</taxon>
        <taxon>Methylococcaceae</taxon>
        <taxon>Candidatus Methylocalor</taxon>
    </lineage>
</organism>
<dbReference type="InterPro" id="IPR038063">
    <property type="entry name" value="Transpep_catalytic_dom"/>
</dbReference>
<feature type="domain" description="L,D-TPase catalytic" evidence="11">
    <location>
        <begin position="129"/>
        <end position="265"/>
    </location>
</feature>
<evidence type="ECO:0000259" key="11">
    <source>
        <dbReference type="PROSITE" id="PS52029"/>
    </source>
</evidence>
<name>A0ABP1CAZ5_9GAMM</name>
<dbReference type="PROSITE" id="PS51724">
    <property type="entry name" value="SPOR"/>
    <property type="match status" value="1"/>
</dbReference>
<evidence type="ECO:0000256" key="6">
    <source>
        <dbReference type="ARBA" id="ARBA00022960"/>
    </source>
</evidence>
<dbReference type="Proteomes" id="UP001497493">
    <property type="component" value="Chromosome"/>
</dbReference>
<evidence type="ECO:0000256" key="5">
    <source>
        <dbReference type="ARBA" id="ARBA00022801"/>
    </source>
</evidence>
<gene>
    <name evidence="12" type="ORF">MECH1_V1_2634</name>
</gene>
<dbReference type="RefSeq" id="WP_348757930.1">
    <property type="nucleotide sequence ID" value="NZ_OZ026884.1"/>
</dbReference>
<dbReference type="Gene3D" id="2.40.440.10">
    <property type="entry name" value="L,D-transpeptidase catalytic domain-like"/>
    <property type="match status" value="1"/>
</dbReference>
<proteinExistence type="inferred from homology"/>
<accession>A0ABP1CAZ5</accession>
<keyword evidence="13" id="KW-1185">Reference proteome</keyword>
<dbReference type="Pfam" id="PF03734">
    <property type="entry name" value="YkuD"/>
    <property type="match status" value="1"/>
</dbReference>
<evidence type="ECO:0000313" key="12">
    <source>
        <dbReference type="EMBL" id="CAL1241410.1"/>
    </source>
</evidence>
<evidence type="ECO:0000256" key="4">
    <source>
        <dbReference type="ARBA" id="ARBA00022679"/>
    </source>
</evidence>
<evidence type="ECO:0000256" key="8">
    <source>
        <dbReference type="ARBA" id="ARBA00023316"/>
    </source>
</evidence>
<feature type="active site" description="Nucleophile" evidence="9">
    <location>
        <position position="241"/>
    </location>
</feature>
<evidence type="ECO:0000256" key="9">
    <source>
        <dbReference type="PROSITE-ProRule" id="PRU01373"/>
    </source>
</evidence>
<comment type="similarity">
    <text evidence="2">Belongs to the YkuD family.</text>
</comment>
<dbReference type="CDD" id="cd00118">
    <property type="entry name" value="LysM"/>
    <property type="match status" value="1"/>
</dbReference>
<keyword evidence="8 9" id="KW-0961">Cell wall biogenesis/degradation</keyword>
<keyword evidence="5" id="KW-0378">Hydrolase</keyword>
<dbReference type="InterPro" id="IPR007730">
    <property type="entry name" value="SPOR-like_dom"/>
</dbReference>
<dbReference type="InterPro" id="IPR018392">
    <property type="entry name" value="LysM"/>
</dbReference>
<feature type="domain" description="SPOR" evidence="10">
    <location>
        <begin position="364"/>
        <end position="442"/>
    </location>
</feature>
<feature type="active site" description="Proton donor/acceptor" evidence="9">
    <location>
        <position position="225"/>
    </location>
</feature>
<evidence type="ECO:0000256" key="1">
    <source>
        <dbReference type="ARBA" id="ARBA00004752"/>
    </source>
</evidence>
<dbReference type="EMBL" id="OZ026884">
    <property type="protein sequence ID" value="CAL1241410.1"/>
    <property type="molecule type" value="Genomic_DNA"/>
</dbReference>
<keyword evidence="3" id="KW-0328">Glycosyltransferase</keyword>
<evidence type="ECO:0000259" key="10">
    <source>
        <dbReference type="PROSITE" id="PS51724"/>
    </source>
</evidence>
<sequence length="450" mass="49585">MWRIDTRLTRSPEAEPPWRLVLLLVAAGLLNACAWQRPMAPFPPVVVPETPAREVERHRFLLGKGDTVVGQLAAVRVRPGDTLPDIARHFGLGHEEIGAANPDLDMWAPEAESRVLLPLQFVLPDAPRKGIVINLAAMRLFSFPDGQAGRVISYPVGIGKEGRSTPTGEMFVARKSVKPTWYVPESIRRDHEKRGDPLPAVVSPGPDNPLGDYALYLSRPSYLIHGTNKPYAIGLRASNGCLRLYPENIKTLYQATPIKTPVHVVNQPYLLGWLKGQPYLEAHAPQEELNAQALKKALYAKLRAIERRHGWTLDWPKIETVLAEARGIPVPILARTPSIDQVVAQAVELDPPAELYGRPPPPPPVGQGDWTITVLETEDELTARRAAAVLNHMGPQIPARAVPLADGRYRVIAGPFKDAKATKAVAKRMALDLELHGKIQPPRQELTVAQ</sequence>
<dbReference type="Pfam" id="PF05036">
    <property type="entry name" value="SPOR"/>
    <property type="match status" value="1"/>
</dbReference>
<protein>
    <submittedName>
        <fullName evidence="12">L,D-transpeptidase ErfK/SrfK</fullName>
    </submittedName>
</protein>
<dbReference type="InterPro" id="IPR050979">
    <property type="entry name" value="LD-transpeptidase"/>
</dbReference>
<evidence type="ECO:0000313" key="13">
    <source>
        <dbReference type="Proteomes" id="UP001497493"/>
    </source>
</evidence>
<keyword evidence="7 9" id="KW-0573">Peptidoglycan synthesis</keyword>
<keyword evidence="6 9" id="KW-0133">Cell shape</keyword>
<comment type="pathway">
    <text evidence="1 9">Cell wall biogenesis; peptidoglycan biosynthesis.</text>
</comment>
<dbReference type="PANTHER" id="PTHR30582">
    <property type="entry name" value="L,D-TRANSPEPTIDASE"/>
    <property type="match status" value="1"/>
</dbReference>
<dbReference type="PANTHER" id="PTHR30582:SF24">
    <property type="entry name" value="L,D-TRANSPEPTIDASE ERFK_SRFK-RELATED"/>
    <property type="match status" value="1"/>
</dbReference>
<dbReference type="CDD" id="cd16913">
    <property type="entry name" value="YkuD_like"/>
    <property type="match status" value="1"/>
</dbReference>
<dbReference type="SUPFAM" id="SSF141523">
    <property type="entry name" value="L,D-transpeptidase catalytic domain-like"/>
    <property type="match status" value="1"/>
</dbReference>